<sequence length="121" mass="13995">MATESGFVQAAIPKLDGHYDYWSMLMENFMRSNEYWTVIENGVHAAAEGEKAFEEAKLKDMKAKNYLFQAIDRSILETILNKETTKGGGRTSTKGYLWRIFKRKGTRSRRNARMRKSCMQA</sequence>
<reference evidence="1" key="2">
    <citation type="journal article" date="2024" name="Plant">
        <title>Genomic evolution and insights into agronomic trait innovations of Sesamum species.</title>
        <authorList>
            <person name="Miao H."/>
            <person name="Wang L."/>
            <person name="Qu L."/>
            <person name="Liu H."/>
            <person name="Sun Y."/>
            <person name="Le M."/>
            <person name="Wang Q."/>
            <person name="Wei S."/>
            <person name="Zheng Y."/>
            <person name="Lin W."/>
            <person name="Duan Y."/>
            <person name="Cao H."/>
            <person name="Xiong S."/>
            <person name="Wang X."/>
            <person name="Wei L."/>
            <person name="Li C."/>
            <person name="Ma Q."/>
            <person name="Ju M."/>
            <person name="Zhao R."/>
            <person name="Li G."/>
            <person name="Mu C."/>
            <person name="Tian Q."/>
            <person name="Mei H."/>
            <person name="Zhang T."/>
            <person name="Gao T."/>
            <person name="Zhang H."/>
        </authorList>
    </citation>
    <scope>NUCLEOTIDE SEQUENCE</scope>
    <source>
        <strain evidence="1">3651</strain>
    </source>
</reference>
<dbReference type="Proteomes" id="UP001293254">
    <property type="component" value="Unassembled WGS sequence"/>
</dbReference>
<keyword evidence="2" id="KW-1185">Reference proteome</keyword>
<organism evidence="1 2">
    <name type="scientific">Sesamum alatum</name>
    <dbReference type="NCBI Taxonomy" id="300844"/>
    <lineage>
        <taxon>Eukaryota</taxon>
        <taxon>Viridiplantae</taxon>
        <taxon>Streptophyta</taxon>
        <taxon>Embryophyta</taxon>
        <taxon>Tracheophyta</taxon>
        <taxon>Spermatophyta</taxon>
        <taxon>Magnoliopsida</taxon>
        <taxon>eudicotyledons</taxon>
        <taxon>Gunneridae</taxon>
        <taxon>Pentapetalae</taxon>
        <taxon>asterids</taxon>
        <taxon>lamiids</taxon>
        <taxon>Lamiales</taxon>
        <taxon>Pedaliaceae</taxon>
        <taxon>Sesamum</taxon>
    </lineage>
</organism>
<accession>A0AAE1Y8R5</accession>
<gene>
    <name evidence="1" type="ORF">Salat_1722000</name>
</gene>
<reference evidence="1" key="1">
    <citation type="submission" date="2020-06" db="EMBL/GenBank/DDBJ databases">
        <authorList>
            <person name="Li T."/>
            <person name="Hu X."/>
            <person name="Zhang T."/>
            <person name="Song X."/>
            <person name="Zhang H."/>
            <person name="Dai N."/>
            <person name="Sheng W."/>
            <person name="Hou X."/>
            <person name="Wei L."/>
        </authorList>
    </citation>
    <scope>NUCLEOTIDE SEQUENCE</scope>
    <source>
        <strain evidence="1">3651</strain>
        <tissue evidence="1">Leaf</tissue>
    </source>
</reference>
<protein>
    <recommendedName>
        <fullName evidence="3">Retrovirus-related Pol polyprotein from transposon TNT 1-94</fullName>
    </recommendedName>
</protein>
<dbReference type="EMBL" id="JACGWO010000006">
    <property type="protein sequence ID" value="KAK4425281.1"/>
    <property type="molecule type" value="Genomic_DNA"/>
</dbReference>
<evidence type="ECO:0008006" key="3">
    <source>
        <dbReference type="Google" id="ProtNLM"/>
    </source>
</evidence>
<comment type="caution">
    <text evidence="1">The sequence shown here is derived from an EMBL/GenBank/DDBJ whole genome shotgun (WGS) entry which is preliminary data.</text>
</comment>
<dbReference type="AlphaFoldDB" id="A0AAE1Y8R5"/>
<evidence type="ECO:0000313" key="2">
    <source>
        <dbReference type="Proteomes" id="UP001293254"/>
    </source>
</evidence>
<proteinExistence type="predicted"/>
<evidence type="ECO:0000313" key="1">
    <source>
        <dbReference type="EMBL" id="KAK4425281.1"/>
    </source>
</evidence>
<name>A0AAE1Y8R5_9LAMI</name>